<evidence type="ECO:0008006" key="4">
    <source>
        <dbReference type="Google" id="ProtNLM"/>
    </source>
</evidence>
<dbReference type="InterPro" id="IPR011993">
    <property type="entry name" value="PH-like_dom_sf"/>
</dbReference>
<dbReference type="Gene3D" id="2.30.29.30">
    <property type="entry name" value="Pleckstrin-homology domain (PH domain)/Phosphotyrosine-binding domain (PTB)"/>
    <property type="match status" value="1"/>
</dbReference>
<name>A0A8C7ARG9_NEOVI</name>
<keyword evidence="1" id="KW-0812">Transmembrane</keyword>
<sequence length="200" mass="22351">MEPITFTARKHPFPNEPSVDFSLQLVGSLPVHSLTTMPMLPWVVAEVRRLSGQSSKKEPGARQVRLCVSPSGLRCEPEPGKSQQWDPLICSSIFECKPQHVHKLIHNSHDPSYFACLIKDHAASQQSICYVFKADDQTKVSGSGDENDADRAGWLSSCRGRDVDFADPGMNKMTMRSYIDYFTGILVYEVVFLSVVLKSM</sequence>
<keyword evidence="1" id="KW-0472">Membrane</keyword>
<dbReference type="Ensembl" id="ENSNVIT00000011268.1">
    <property type="protein sequence ID" value="ENSNVIP00000009637.1"/>
    <property type="gene ID" value="ENSNVIG00000007613.1"/>
</dbReference>
<dbReference type="GeneTree" id="ENSGT01030000235076"/>
<accession>A0A8C7ARG9</accession>
<evidence type="ECO:0000256" key="1">
    <source>
        <dbReference type="SAM" id="Phobius"/>
    </source>
</evidence>
<reference evidence="2" key="2">
    <citation type="submission" date="2025-09" db="UniProtKB">
        <authorList>
            <consortium name="Ensembl"/>
        </authorList>
    </citation>
    <scope>IDENTIFICATION</scope>
</reference>
<dbReference type="SUPFAM" id="SSF50729">
    <property type="entry name" value="PH domain-like"/>
    <property type="match status" value="1"/>
</dbReference>
<dbReference type="FunFam" id="2.30.29.30:FF:000165">
    <property type="entry name" value="TBC1 domain family member 1 isoform X1"/>
    <property type="match status" value="1"/>
</dbReference>
<reference evidence="2" key="1">
    <citation type="submission" date="2025-08" db="UniProtKB">
        <authorList>
            <consortium name="Ensembl"/>
        </authorList>
    </citation>
    <scope>IDENTIFICATION</scope>
</reference>
<dbReference type="CDD" id="cd00934">
    <property type="entry name" value="PTB"/>
    <property type="match status" value="1"/>
</dbReference>
<keyword evidence="3" id="KW-1185">Reference proteome</keyword>
<organism evidence="2 3">
    <name type="scientific">Neovison vison</name>
    <name type="common">American mink</name>
    <name type="synonym">Mustela vison</name>
    <dbReference type="NCBI Taxonomy" id="452646"/>
    <lineage>
        <taxon>Eukaryota</taxon>
        <taxon>Metazoa</taxon>
        <taxon>Chordata</taxon>
        <taxon>Craniata</taxon>
        <taxon>Vertebrata</taxon>
        <taxon>Euteleostomi</taxon>
        <taxon>Mammalia</taxon>
        <taxon>Eutheria</taxon>
        <taxon>Laurasiatheria</taxon>
        <taxon>Carnivora</taxon>
        <taxon>Caniformia</taxon>
        <taxon>Musteloidea</taxon>
        <taxon>Mustelidae</taxon>
        <taxon>Mustelinae</taxon>
        <taxon>Neogale</taxon>
    </lineage>
</organism>
<evidence type="ECO:0000313" key="2">
    <source>
        <dbReference type="Ensembl" id="ENSNVIP00000009637.1"/>
    </source>
</evidence>
<dbReference type="Proteomes" id="UP000694425">
    <property type="component" value="Unplaced"/>
</dbReference>
<protein>
    <recommendedName>
        <fullName evidence="4">TBC1 domain family member 1</fullName>
    </recommendedName>
</protein>
<feature type="transmembrane region" description="Helical" evidence="1">
    <location>
        <begin position="178"/>
        <end position="197"/>
    </location>
</feature>
<proteinExistence type="predicted"/>
<dbReference type="AlphaFoldDB" id="A0A8C7ARG9"/>
<keyword evidence="1" id="KW-1133">Transmembrane helix</keyword>
<evidence type="ECO:0000313" key="3">
    <source>
        <dbReference type="Proteomes" id="UP000694425"/>
    </source>
</evidence>